<organism evidence="1 2">
    <name type="scientific">Labrys miyagiensis</name>
    <dbReference type="NCBI Taxonomy" id="346912"/>
    <lineage>
        <taxon>Bacteria</taxon>
        <taxon>Pseudomonadati</taxon>
        <taxon>Pseudomonadota</taxon>
        <taxon>Alphaproteobacteria</taxon>
        <taxon>Hyphomicrobiales</taxon>
        <taxon>Xanthobacteraceae</taxon>
        <taxon>Labrys</taxon>
    </lineage>
</organism>
<accession>A0ABQ6CZZ1</accession>
<dbReference type="RefSeq" id="WP_284316804.1">
    <property type="nucleotide sequence ID" value="NZ_BSPC01000088.1"/>
</dbReference>
<dbReference type="EMBL" id="BSPC01000088">
    <property type="protein sequence ID" value="GLS23877.1"/>
    <property type="molecule type" value="Genomic_DNA"/>
</dbReference>
<evidence type="ECO:0000313" key="1">
    <source>
        <dbReference type="EMBL" id="GLS23877.1"/>
    </source>
</evidence>
<comment type="caution">
    <text evidence="1">The sequence shown here is derived from an EMBL/GenBank/DDBJ whole genome shotgun (WGS) entry which is preliminary data.</text>
</comment>
<protein>
    <submittedName>
        <fullName evidence="1">Uncharacterized protein</fullName>
    </submittedName>
</protein>
<dbReference type="Proteomes" id="UP001156882">
    <property type="component" value="Unassembled WGS sequence"/>
</dbReference>
<evidence type="ECO:0000313" key="2">
    <source>
        <dbReference type="Proteomes" id="UP001156882"/>
    </source>
</evidence>
<name>A0ABQ6CZZ1_9HYPH</name>
<sequence length="105" mass="11126">MVQRGSRSSIIPMLGDTGLTTMGIDPFFDTRSSGTNSGFLASPSLDLLYSAQGAVGGIARAAREGGYSQGEARRLARVLPFQNMFPLVPLLNSLISGQPEKVSQH</sequence>
<proteinExistence type="predicted"/>
<keyword evidence="2" id="KW-1185">Reference proteome</keyword>
<gene>
    <name evidence="1" type="ORF">GCM10007874_68980</name>
</gene>
<reference evidence="2" key="1">
    <citation type="journal article" date="2019" name="Int. J. Syst. Evol. Microbiol.">
        <title>The Global Catalogue of Microorganisms (GCM) 10K type strain sequencing project: providing services to taxonomists for standard genome sequencing and annotation.</title>
        <authorList>
            <consortium name="The Broad Institute Genomics Platform"/>
            <consortium name="The Broad Institute Genome Sequencing Center for Infectious Disease"/>
            <person name="Wu L."/>
            <person name="Ma J."/>
        </authorList>
    </citation>
    <scope>NUCLEOTIDE SEQUENCE [LARGE SCALE GENOMIC DNA]</scope>
    <source>
        <strain evidence="2">NBRC 101365</strain>
    </source>
</reference>